<dbReference type="Proteomes" id="UP000294547">
    <property type="component" value="Unassembled WGS sequence"/>
</dbReference>
<accession>A0A4R6R8P4</accession>
<organism evidence="2 3">
    <name type="scientific">Oharaeibacter diazotrophicus</name>
    <dbReference type="NCBI Taxonomy" id="1920512"/>
    <lineage>
        <taxon>Bacteria</taxon>
        <taxon>Pseudomonadati</taxon>
        <taxon>Pseudomonadota</taxon>
        <taxon>Alphaproteobacteria</taxon>
        <taxon>Hyphomicrobiales</taxon>
        <taxon>Pleomorphomonadaceae</taxon>
        <taxon>Oharaeibacter</taxon>
    </lineage>
</organism>
<feature type="region of interest" description="Disordered" evidence="1">
    <location>
        <begin position="41"/>
        <end position="103"/>
    </location>
</feature>
<keyword evidence="3" id="KW-1185">Reference proteome</keyword>
<sequence>MVTAMFAGTDAMSEEDDQHVPGAALLPTARLGQLSATLRAEFGPSEDEATPPALAAAGAALAERLGRSGDAATAGDDADDAPSEAGADTASETGAAAALGGRR</sequence>
<evidence type="ECO:0000313" key="3">
    <source>
        <dbReference type="Proteomes" id="UP000294547"/>
    </source>
</evidence>
<dbReference type="EMBL" id="SNXY01000010">
    <property type="protein sequence ID" value="TDP82403.1"/>
    <property type="molecule type" value="Genomic_DNA"/>
</dbReference>
<dbReference type="RefSeq" id="WP_126539409.1">
    <property type="nucleotide sequence ID" value="NZ_BSPM01000007.1"/>
</dbReference>
<evidence type="ECO:0000313" key="2">
    <source>
        <dbReference type="EMBL" id="TDP82403.1"/>
    </source>
</evidence>
<feature type="compositionally biased region" description="Low complexity" evidence="1">
    <location>
        <begin position="84"/>
        <end position="103"/>
    </location>
</feature>
<name>A0A4R6R8P4_9HYPH</name>
<comment type="caution">
    <text evidence="2">The sequence shown here is derived from an EMBL/GenBank/DDBJ whole genome shotgun (WGS) entry which is preliminary data.</text>
</comment>
<feature type="compositionally biased region" description="Low complexity" evidence="1">
    <location>
        <begin position="50"/>
        <end position="75"/>
    </location>
</feature>
<protein>
    <submittedName>
        <fullName evidence="2">Uncharacterized protein</fullName>
    </submittedName>
</protein>
<evidence type="ECO:0000256" key="1">
    <source>
        <dbReference type="SAM" id="MobiDB-lite"/>
    </source>
</evidence>
<proteinExistence type="predicted"/>
<reference evidence="2 3" key="1">
    <citation type="submission" date="2019-03" db="EMBL/GenBank/DDBJ databases">
        <title>Genomic Encyclopedia of Type Strains, Phase IV (KMG-IV): sequencing the most valuable type-strain genomes for metagenomic binning, comparative biology and taxonomic classification.</title>
        <authorList>
            <person name="Goeker M."/>
        </authorList>
    </citation>
    <scope>NUCLEOTIDE SEQUENCE [LARGE SCALE GENOMIC DNA]</scope>
    <source>
        <strain evidence="2 3">DSM 102969</strain>
    </source>
</reference>
<feature type="region of interest" description="Disordered" evidence="1">
    <location>
        <begin position="1"/>
        <end position="22"/>
    </location>
</feature>
<gene>
    <name evidence="2" type="ORF">EDD54_3670</name>
</gene>
<dbReference type="AlphaFoldDB" id="A0A4R6R8P4"/>